<dbReference type="PANTHER" id="PTHR13301">
    <property type="entry name" value="X-BOX TRANSCRIPTION FACTOR-RELATED"/>
    <property type="match status" value="1"/>
</dbReference>
<keyword evidence="3" id="KW-0808">Transferase</keyword>
<gene>
    <name evidence="12" type="ORF">H6P81_002067</name>
</gene>
<dbReference type="AlphaFoldDB" id="A0AAV7F9B0"/>
<feature type="active site" evidence="8">
    <location>
        <position position="137"/>
    </location>
</feature>
<dbReference type="SUPFAM" id="SSF53448">
    <property type="entry name" value="Nucleotide-diphospho-sugar transferases"/>
    <property type="match status" value="1"/>
</dbReference>
<accession>A0AAV7F9B0</accession>
<evidence type="ECO:0000256" key="3">
    <source>
        <dbReference type="ARBA" id="ARBA00022679"/>
    </source>
</evidence>
<sequence>MAEHSATDLLLQERIPRKKYLRRGCDLVILFLLLSLLLYRLLHLGNNKGYAWLLAFFCESWFTFIWLLNVNIKWCPVFYKTHPERLVNSVSELPPVDMFVTTADPVLEPPIITVDTVLSLLAVDYPAKKLACYVSDDGCSPYTFYSLIQAAEFAKLWNPFCKKYGVQVRAPCAYFSKQITQPHPSSTSVPSTDFGEEWSEMKNRYYELRRKIENAGRNPATLLNLTREHPEFLGIERGNHPSIVKVITANRENIDDPEGIPHLIYISREKRQKFPHHYKAGTMNVLTRVSGVMTNAPIMLNVDCDMFVNNPQIILHAMCLLLDTSTETESGFVQCFQRFHGAPKDDPLGNQFIVSQEVQVRGIAGIGGPLYAGTGCFHRRKIIYGQHPPNPEIHTSKLSSGNGNEEVACKFGQSLPFMASVNRAMRGTDYEKAVRRPDISSCIEAATEVASCSYELGTDWGDEVGWVYGAAVEDVLTGVKIHSMGWRSVLLEPEITGFLGCAPASFATSMLQQKRWSTGLLEVLFTKHSPILGALAKNLKFRLCMGYLIFLLWAARSIPELCYSLLSPYCLITGASFLPKGTDSAMIIPATLFSLYQVYTLLEYIAWGQSVRSWWNNERMRRISSATAWLFGLLSVLLKLAGLSETIFEITKKEEDSDGGSEGNAVQWTFDSSPLFVSGTALLMVHVGALFVAVSRAVLEGEDVLGRQTGEVFCSVWVVLSFLPFLKGMVRGGNDGIPWSVCSKALVVALLFFTFCRRVSKL</sequence>
<organism evidence="12 13">
    <name type="scientific">Aristolochia fimbriata</name>
    <name type="common">White veined hardy Dutchman's pipe vine</name>
    <dbReference type="NCBI Taxonomy" id="158543"/>
    <lineage>
        <taxon>Eukaryota</taxon>
        <taxon>Viridiplantae</taxon>
        <taxon>Streptophyta</taxon>
        <taxon>Embryophyta</taxon>
        <taxon>Tracheophyta</taxon>
        <taxon>Spermatophyta</taxon>
        <taxon>Magnoliopsida</taxon>
        <taxon>Magnoliidae</taxon>
        <taxon>Piperales</taxon>
        <taxon>Aristolochiaceae</taxon>
        <taxon>Aristolochia</taxon>
    </lineage>
</organism>
<keyword evidence="6 11" id="KW-0472">Membrane</keyword>
<feature type="binding site" evidence="9">
    <location>
        <position position="137"/>
    </location>
    <ligand>
        <name>UDP-alpha-D-glucose</name>
        <dbReference type="ChEBI" id="CHEBI:58885"/>
    </ligand>
</feature>
<dbReference type="EMBL" id="JAINDJ010000002">
    <property type="protein sequence ID" value="KAG9457559.1"/>
    <property type="molecule type" value="Genomic_DNA"/>
</dbReference>
<comment type="subcellular location">
    <subcellularLocation>
        <location evidence="1">Endomembrane system</location>
        <topology evidence="1">Multi-pass membrane protein</topology>
    </subcellularLocation>
</comment>
<keyword evidence="7" id="KW-0961">Cell wall biogenesis/degradation</keyword>
<dbReference type="InterPro" id="IPR029044">
    <property type="entry name" value="Nucleotide-diphossugar_trans"/>
</dbReference>
<evidence type="ECO:0000256" key="5">
    <source>
        <dbReference type="ARBA" id="ARBA00022989"/>
    </source>
</evidence>
<feature type="binding site" evidence="9">
    <location>
        <position position="108"/>
    </location>
    <ligand>
        <name>UDP-alpha-D-glucose</name>
        <dbReference type="ChEBI" id="CHEBI:58885"/>
    </ligand>
</feature>
<keyword evidence="13" id="KW-1185">Reference proteome</keyword>
<keyword evidence="2" id="KW-0328">Glycosyltransferase</keyword>
<dbReference type="Pfam" id="PF03552">
    <property type="entry name" value="Cellulose_synt"/>
    <property type="match status" value="2"/>
</dbReference>
<evidence type="ECO:0000256" key="4">
    <source>
        <dbReference type="ARBA" id="ARBA00022692"/>
    </source>
</evidence>
<evidence type="ECO:0000313" key="12">
    <source>
        <dbReference type="EMBL" id="KAG9457559.1"/>
    </source>
</evidence>
<keyword evidence="4 11" id="KW-0812">Transmembrane</keyword>
<feature type="transmembrane region" description="Helical" evidence="11">
    <location>
        <begin position="24"/>
        <end position="43"/>
    </location>
</feature>
<feature type="transmembrane region" description="Helical" evidence="11">
    <location>
        <begin position="711"/>
        <end position="730"/>
    </location>
</feature>
<evidence type="ECO:0000256" key="10">
    <source>
        <dbReference type="PIRSR" id="PIRSR605150-3"/>
    </source>
</evidence>
<evidence type="ECO:0000256" key="8">
    <source>
        <dbReference type="PIRSR" id="PIRSR605150-1"/>
    </source>
</evidence>
<name>A0AAV7F9B0_ARIFI</name>
<feature type="transmembrane region" description="Helical" evidence="11">
    <location>
        <begin position="586"/>
        <end position="607"/>
    </location>
</feature>
<evidence type="ECO:0000256" key="1">
    <source>
        <dbReference type="ARBA" id="ARBA00004127"/>
    </source>
</evidence>
<feature type="transmembrane region" description="Helical" evidence="11">
    <location>
        <begin position="547"/>
        <end position="566"/>
    </location>
</feature>
<evidence type="ECO:0000313" key="13">
    <source>
        <dbReference type="Proteomes" id="UP000825729"/>
    </source>
</evidence>
<feature type="binding site" evidence="10">
    <location>
        <position position="303"/>
    </location>
    <ligand>
        <name>Mn(2+)</name>
        <dbReference type="ChEBI" id="CHEBI:29035"/>
    </ligand>
</feature>
<evidence type="ECO:0000256" key="6">
    <source>
        <dbReference type="ARBA" id="ARBA00023136"/>
    </source>
</evidence>
<dbReference type="Gene3D" id="3.90.550.10">
    <property type="entry name" value="Spore Coat Polysaccharide Biosynthesis Protein SpsA, Chain A"/>
    <property type="match status" value="1"/>
</dbReference>
<dbReference type="GO" id="GO:0071555">
    <property type="term" value="P:cell wall organization"/>
    <property type="evidence" value="ECO:0007669"/>
    <property type="project" value="UniProtKB-KW"/>
</dbReference>
<feature type="transmembrane region" description="Helical" evidence="11">
    <location>
        <begin position="675"/>
        <end position="699"/>
    </location>
</feature>
<evidence type="ECO:0000256" key="7">
    <source>
        <dbReference type="ARBA" id="ARBA00023316"/>
    </source>
</evidence>
<protein>
    <recommendedName>
        <fullName evidence="14">Cellulose synthase-like protein H1</fullName>
    </recommendedName>
</protein>
<feature type="transmembrane region" description="Helical" evidence="11">
    <location>
        <begin position="49"/>
        <end position="70"/>
    </location>
</feature>
<evidence type="ECO:0008006" key="14">
    <source>
        <dbReference type="Google" id="ProtNLM"/>
    </source>
</evidence>
<evidence type="ECO:0000256" key="11">
    <source>
        <dbReference type="SAM" id="Phobius"/>
    </source>
</evidence>
<dbReference type="InterPro" id="IPR005150">
    <property type="entry name" value="Cellulose_synth"/>
</dbReference>
<dbReference type="GO" id="GO:0016760">
    <property type="term" value="F:cellulose synthase (UDP-forming) activity"/>
    <property type="evidence" value="ECO:0007669"/>
    <property type="project" value="InterPro"/>
</dbReference>
<evidence type="ECO:0000256" key="9">
    <source>
        <dbReference type="PIRSR" id="PIRSR605150-2"/>
    </source>
</evidence>
<comment type="caution">
    <text evidence="12">The sequence shown here is derived from an EMBL/GenBank/DDBJ whole genome shotgun (WGS) entry which is preliminary data.</text>
</comment>
<dbReference type="GO" id="GO:0016020">
    <property type="term" value="C:membrane"/>
    <property type="evidence" value="ECO:0007669"/>
    <property type="project" value="InterPro"/>
</dbReference>
<feature type="binding site" evidence="10">
    <location>
        <position position="279"/>
    </location>
    <ligand>
        <name>Mn(2+)</name>
        <dbReference type="ChEBI" id="CHEBI:29035"/>
    </ligand>
</feature>
<reference evidence="12 13" key="1">
    <citation type="submission" date="2021-07" db="EMBL/GenBank/DDBJ databases">
        <title>The Aristolochia fimbriata genome: insights into angiosperm evolution, floral development and chemical biosynthesis.</title>
        <authorList>
            <person name="Jiao Y."/>
        </authorList>
    </citation>
    <scope>NUCLEOTIDE SEQUENCE [LARGE SCALE GENOMIC DNA]</scope>
    <source>
        <strain evidence="12">IBCAS-2021</strain>
        <tissue evidence="12">Leaf</tissue>
    </source>
</reference>
<evidence type="ECO:0000256" key="2">
    <source>
        <dbReference type="ARBA" id="ARBA00022676"/>
    </source>
</evidence>
<feature type="active site" evidence="8">
    <location>
        <position position="474"/>
    </location>
</feature>
<keyword evidence="5 11" id="KW-1133">Transmembrane helix</keyword>
<dbReference type="GO" id="GO:0030244">
    <property type="term" value="P:cellulose biosynthetic process"/>
    <property type="evidence" value="ECO:0007669"/>
    <property type="project" value="InterPro"/>
</dbReference>
<dbReference type="Proteomes" id="UP000825729">
    <property type="component" value="Unassembled WGS sequence"/>
</dbReference>
<feature type="transmembrane region" description="Helical" evidence="11">
    <location>
        <begin position="736"/>
        <end position="756"/>
    </location>
</feature>
<proteinExistence type="predicted"/>
<dbReference type="GO" id="GO:0012505">
    <property type="term" value="C:endomembrane system"/>
    <property type="evidence" value="ECO:0007669"/>
    <property type="project" value="UniProtKB-SubCell"/>
</dbReference>
<feature type="transmembrane region" description="Helical" evidence="11">
    <location>
        <begin position="628"/>
        <end position="648"/>
    </location>
</feature>